<evidence type="ECO:0000259" key="5">
    <source>
        <dbReference type="Pfam" id="PF00171"/>
    </source>
</evidence>
<evidence type="ECO:0000256" key="3">
    <source>
        <dbReference type="ARBA" id="ARBA00023002"/>
    </source>
</evidence>
<dbReference type="GO" id="GO:0006574">
    <property type="term" value="P:L-valine catabolic process"/>
    <property type="evidence" value="ECO:0007669"/>
    <property type="project" value="TreeGrafter"/>
</dbReference>
<dbReference type="InterPro" id="IPR016161">
    <property type="entry name" value="Ald_DH/histidinol_DH"/>
</dbReference>
<name>A0AAD9L6B6_PAPLA</name>
<dbReference type="Gene3D" id="3.40.605.10">
    <property type="entry name" value="Aldehyde Dehydrogenase, Chain A, domain 1"/>
    <property type="match status" value="1"/>
</dbReference>
<evidence type="ECO:0000313" key="7">
    <source>
        <dbReference type="Proteomes" id="UP001182556"/>
    </source>
</evidence>
<dbReference type="GO" id="GO:0005739">
    <property type="term" value="C:mitochondrion"/>
    <property type="evidence" value="ECO:0007669"/>
    <property type="project" value="TreeGrafter"/>
</dbReference>
<accession>A0AAD9L6B6</accession>
<dbReference type="SUPFAM" id="SSF53720">
    <property type="entry name" value="ALDH-like"/>
    <property type="match status" value="1"/>
</dbReference>
<comment type="caution">
    <text evidence="6">The sequence shown here is derived from an EMBL/GenBank/DDBJ whole genome shotgun (WGS) entry which is preliminary data.</text>
</comment>
<keyword evidence="4" id="KW-0520">NAD</keyword>
<dbReference type="FunFam" id="3.40.309.10:FF:000002">
    <property type="entry name" value="Methylmalonate-semialdehyde dehydrogenase (Acylating)"/>
    <property type="match status" value="1"/>
</dbReference>
<dbReference type="InterPro" id="IPR016160">
    <property type="entry name" value="Ald_DH_CS_CYS"/>
</dbReference>
<dbReference type="Pfam" id="PF00171">
    <property type="entry name" value="Aldedh"/>
    <property type="match status" value="1"/>
</dbReference>
<evidence type="ECO:0000256" key="2">
    <source>
        <dbReference type="ARBA" id="ARBA00013048"/>
    </source>
</evidence>
<dbReference type="InterPro" id="IPR016163">
    <property type="entry name" value="Ald_DH_C"/>
</dbReference>
<dbReference type="GO" id="GO:0004491">
    <property type="term" value="F:methylmalonate-semialdehyde dehydrogenase (acylating, NAD) activity"/>
    <property type="evidence" value="ECO:0007669"/>
    <property type="project" value="UniProtKB-EC"/>
</dbReference>
<evidence type="ECO:0000256" key="4">
    <source>
        <dbReference type="ARBA" id="ARBA00023027"/>
    </source>
</evidence>
<dbReference type="InterPro" id="IPR016162">
    <property type="entry name" value="Ald_DH_N"/>
</dbReference>
<dbReference type="Proteomes" id="UP001182556">
    <property type="component" value="Unassembled WGS sequence"/>
</dbReference>
<protein>
    <recommendedName>
        <fullName evidence="2">methylmalonate-semialdehyde dehydrogenase (CoA acylating)</fullName>
        <ecNumber evidence="2">1.2.1.27</ecNumber>
    </recommendedName>
</protein>
<dbReference type="EC" id="1.2.1.27" evidence="2"/>
<proteinExistence type="inferred from homology"/>
<dbReference type="Gene3D" id="3.40.309.10">
    <property type="entry name" value="Aldehyde Dehydrogenase, Chain A, domain 2"/>
    <property type="match status" value="1"/>
</dbReference>
<keyword evidence="7" id="KW-1185">Reference proteome</keyword>
<dbReference type="EMBL" id="JAODAN010000003">
    <property type="protein sequence ID" value="KAK1925265.1"/>
    <property type="molecule type" value="Genomic_DNA"/>
</dbReference>
<reference evidence="6" key="1">
    <citation type="submission" date="2023-02" db="EMBL/GenBank/DDBJ databases">
        <title>Identification and recombinant expression of a fungal hydrolase from Papiliotrema laurentii that hydrolyzes apple cutin and clears colloidal polyester polyurethane.</title>
        <authorList>
            <consortium name="DOE Joint Genome Institute"/>
            <person name="Roman V.A."/>
            <person name="Bojanowski C."/>
            <person name="Crable B.R."/>
            <person name="Wagner D.N."/>
            <person name="Hung C.S."/>
            <person name="Nadeau L.J."/>
            <person name="Schratz L."/>
            <person name="Haridas S."/>
            <person name="Pangilinan J."/>
            <person name="Lipzen A."/>
            <person name="Na H."/>
            <person name="Yan M."/>
            <person name="Ng V."/>
            <person name="Grigoriev I.V."/>
            <person name="Spatafora J.W."/>
            <person name="Barlow D."/>
            <person name="Biffinger J."/>
            <person name="Kelley-Loughnane N."/>
            <person name="Varaljay V.A."/>
            <person name="Crookes-Goodson W.J."/>
        </authorList>
    </citation>
    <scope>NUCLEOTIDE SEQUENCE</scope>
    <source>
        <strain evidence="6">5307AH</strain>
    </source>
</reference>
<comment type="similarity">
    <text evidence="1">Belongs to the aldehyde dehydrogenase family.</text>
</comment>
<dbReference type="FunFam" id="3.40.605.10:FF:000003">
    <property type="entry name" value="Methylmalonate-semialdehyde dehydrogenase [acylating]"/>
    <property type="match status" value="1"/>
</dbReference>
<organism evidence="6 7">
    <name type="scientific">Papiliotrema laurentii</name>
    <name type="common">Cryptococcus laurentii</name>
    <dbReference type="NCBI Taxonomy" id="5418"/>
    <lineage>
        <taxon>Eukaryota</taxon>
        <taxon>Fungi</taxon>
        <taxon>Dikarya</taxon>
        <taxon>Basidiomycota</taxon>
        <taxon>Agaricomycotina</taxon>
        <taxon>Tremellomycetes</taxon>
        <taxon>Tremellales</taxon>
        <taxon>Rhynchogastremaceae</taxon>
        <taxon>Papiliotrema</taxon>
    </lineage>
</organism>
<dbReference type="GO" id="GO:0006210">
    <property type="term" value="P:thymine catabolic process"/>
    <property type="evidence" value="ECO:0007669"/>
    <property type="project" value="TreeGrafter"/>
</dbReference>
<dbReference type="AlphaFoldDB" id="A0AAD9L6B6"/>
<evidence type="ECO:0000313" key="6">
    <source>
        <dbReference type="EMBL" id="KAK1925265.1"/>
    </source>
</evidence>
<feature type="domain" description="Aldehyde dehydrogenase" evidence="5">
    <location>
        <begin position="52"/>
        <end position="514"/>
    </location>
</feature>
<dbReference type="InterPro" id="IPR010061">
    <property type="entry name" value="MeMal-semiAld_DH"/>
</dbReference>
<dbReference type="NCBIfam" id="TIGR01722">
    <property type="entry name" value="MMSDH"/>
    <property type="match status" value="1"/>
</dbReference>
<dbReference type="InterPro" id="IPR015590">
    <property type="entry name" value="Aldehyde_DH_dom"/>
</dbReference>
<keyword evidence="3" id="KW-0560">Oxidoreductase</keyword>
<dbReference type="PROSITE" id="PS00070">
    <property type="entry name" value="ALDEHYDE_DEHYDR_CYS"/>
    <property type="match status" value="1"/>
</dbReference>
<evidence type="ECO:0000256" key="1">
    <source>
        <dbReference type="ARBA" id="ARBA00009986"/>
    </source>
</evidence>
<sequence length="536" mass="57426">MSLRIQRSAATIGRRCYASSSSLDAYSKLNTRQWKGTSVDGTPVKNFIGGKFVPSKATKHYDVHNPATQEVVTRTPQTTPEELRETFAAAQDAFKTWKETSLFSRQNILFKYQALIRQYQSEIAACITLEQGKTHADAMGDVFRGLQVVDTATAIPTLLKGESVEVAKDMDTTSIRTPLGVTAAICPFNFPAMIPLWSIPTALATGNTLVLKPSERTPGASMILAELAQEAGVPDGVLSVVHGAHDTVNGILDAPEVKAISFVGGDNAGKYIHGRGTAQGKRVQSNMAAKNHCVLMPDANQNDALNGIVGAFAGAAGQRCMALSVLITVGKAKDWVPELVKRAGELHVGSGFDKSTDVGPVISPVARDRIKGLITQSVEEGAELLLDGRNASVASLPDGNWVGPTVLKGKRENVGYKTEIFGPALYILEVETLDDAIKLINESPYGNGASIYTSSGAAARYFTHNVEPGQIGVNVPIPVPVPTFSWSGNKGSFRGDVPFYGPQGLFFYLQNKTVTSHWRVQDVDSTRGTVSMPVHQ</sequence>
<dbReference type="CDD" id="cd07085">
    <property type="entry name" value="ALDH_F6_MMSDH"/>
    <property type="match status" value="1"/>
</dbReference>
<dbReference type="PANTHER" id="PTHR43866:SF3">
    <property type="entry name" value="METHYLMALONATE-SEMIALDEHYDE DEHYDROGENASE [ACYLATING], MITOCHONDRIAL"/>
    <property type="match status" value="1"/>
</dbReference>
<gene>
    <name evidence="6" type="ORF">DB88DRAFT_483353</name>
</gene>
<dbReference type="PANTHER" id="PTHR43866">
    <property type="entry name" value="MALONATE-SEMIALDEHYDE DEHYDROGENASE"/>
    <property type="match status" value="1"/>
</dbReference>